<dbReference type="AlphaFoldDB" id="A0AAT9P8M1"/>
<dbReference type="EMBL" id="CP079956">
    <property type="protein sequence ID" value="QYA34029.1"/>
    <property type="molecule type" value="Genomic_DNA"/>
</dbReference>
<feature type="transmembrane region" description="Helical" evidence="1">
    <location>
        <begin position="6"/>
        <end position="27"/>
    </location>
</feature>
<sequence length="31" mass="3479">MLTIFVQVLCSIVSGCIVALFSHWLSLNKKK</sequence>
<name>A0AAT9P8M1_9STAP</name>
<dbReference type="NCBIfam" id="NF033608">
    <property type="entry name" value="type_I_tox_Fst"/>
    <property type="match status" value="1"/>
</dbReference>
<proteinExistence type="predicted"/>
<evidence type="ECO:0000313" key="2">
    <source>
        <dbReference type="EMBL" id="QYA34029.1"/>
    </source>
</evidence>
<evidence type="ECO:0000256" key="1">
    <source>
        <dbReference type="SAM" id="Phobius"/>
    </source>
</evidence>
<reference evidence="2" key="1">
    <citation type="submission" date="2024-06" db="EMBL/GenBank/DDBJ databases">
        <title>Prevalence and characterization of methicillin-resistant Macrococcus spp. in food producing animals and meat in Switzerland in 2019.</title>
        <authorList>
            <person name="Keller J.E."/>
            <person name="Schwendener S."/>
            <person name="Neuenschwander J."/>
            <person name="Overesch G."/>
            <person name="Perreten V."/>
        </authorList>
    </citation>
    <scope>NUCLEOTIDE SEQUENCE</scope>
    <source>
        <strain evidence="2">19Msa1099</strain>
        <plasmid evidence="2">p19Msa1047_11</plasmid>
    </source>
</reference>
<keyword evidence="2" id="KW-0614">Plasmid</keyword>
<accession>A0AAT9P8M1</accession>
<gene>
    <name evidence="2" type="ORF">KYI10_11555</name>
</gene>
<protein>
    <submittedName>
        <fullName evidence="2">Type I toxin-antitoxin system Fst family toxin</fullName>
    </submittedName>
</protein>
<organism evidence="2">
    <name type="scientific">Macrococcus psychrotolerans</name>
    <dbReference type="NCBI Taxonomy" id="3039389"/>
    <lineage>
        <taxon>Bacteria</taxon>
        <taxon>Bacillati</taxon>
        <taxon>Bacillota</taxon>
        <taxon>Bacilli</taxon>
        <taxon>Bacillales</taxon>
        <taxon>Staphylococcaceae</taxon>
        <taxon>Macrococcus</taxon>
    </lineage>
</organism>
<keyword evidence="1" id="KW-1133">Transmembrane helix</keyword>
<keyword evidence="1" id="KW-0812">Transmembrane</keyword>
<keyword evidence="1" id="KW-0472">Membrane</keyword>
<geneLocation type="plasmid" evidence="2">
    <name>p19Msa1047_11</name>
</geneLocation>